<dbReference type="Proteomes" id="UP000247389">
    <property type="component" value="Unassembled WGS sequence"/>
</dbReference>
<evidence type="ECO:0000313" key="3">
    <source>
        <dbReference type="Proteomes" id="UP000247389"/>
    </source>
</evidence>
<evidence type="ECO:0000313" key="1">
    <source>
        <dbReference type="EMBL" id="PXV62146.1"/>
    </source>
</evidence>
<evidence type="ECO:0000313" key="4">
    <source>
        <dbReference type="Proteomes" id="UP000324896"/>
    </source>
</evidence>
<proteinExistence type="predicted"/>
<sequence length="82" mass="9559">MDTNEYFNRVSEKLENMSDDEFLDLLKKSGIDDCPLRDDVKGEYQLSSENKNKNSYKYSYKMENTIKTSVSETKDSNLLRAS</sequence>
<evidence type="ECO:0000313" key="2">
    <source>
        <dbReference type="EMBL" id="SDC64954.1"/>
    </source>
</evidence>
<organism evidence="2 4">
    <name type="scientific">Halanaerobium congolense</name>
    <dbReference type="NCBI Taxonomy" id="54121"/>
    <lineage>
        <taxon>Bacteria</taxon>
        <taxon>Bacillati</taxon>
        <taxon>Bacillota</taxon>
        <taxon>Clostridia</taxon>
        <taxon>Halanaerobiales</taxon>
        <taxon>Halanaerobiaceae</taxon>
        <taxon>Halanaerobium</taxon>
    </lineage>
</organism>
<reference evidence="2 4" key="1">
    <citation type="submission" date="2016-10" db="EMBL/GenBank/DDBJ databases">
        <authorList>
            <person name="Varghese N."/>
            <person name="Submissions S."/>
        </authorList>
    </citation>
    <scope>NUCLEOTIDE SEQUENCE [LARGE SCALE GENOMIC DNA]</scope>
    <source>
        <strain evidence="2 4">WG10</strain>
    </source>
</reference>
<reference evidence="1 3" key="2">
    <citation type="submission" date="2018-04" db="EMBL/GenBank/DDBJ databases">
        <title>Subsurface microbial communities from deep shales in Ohio and West Virginia, USA.</title>
        <authorList>
            <person name="Wrighton K."/>
        </authorList>
    </citation>
    <scope>NUCLEOTIDE SEQUENCE [LARGE SCALE GENOMIC DNA]</scope>
    <source>
        <strain evidence="1 3">MSL28</strain>
    </source>
</reference>
<accession>A0A1G6NC10</accession>
<gene>
    <name evidence="1" type="ORF">C8C78_13817</name>
    <name evidence="2" type="ORF">SAMN04488597_11120</name>
</gene>
<dbReference type="Proteomes" id="UP000324896">
    <property type="component" value="Unassembled WGS sequence"/>
</dbReference>
<dbReference type="EMBL" id="QICM01000038">
    <property type="protein sequence ID" value="PXV62146.1"/>
    <property type="molecule type" value="Genomic_DNA"/>
</dbReference>
<dbReference type="EMBL" id="FMYT01000011">
    <property type="protein sequence ID" value="SDC64954.1"/>
    <property type="molecule type" value="Genomic_DNA"/>
</dbReference>
<protein>
    <submittedName>
        <fullName evidence="2">Uncharacterized protein</fullName>
    </submittedName>
</protein>
<dbReference type="RefSeq" id="WP_089722999.1">
    <property type="nucleotide sequence ID" value="NZ_FMYT01000011.1"/>
</dbReference>
<dbReference type="AlphaFoldDB" id="A0A1G6NC10"/>
<name>A0A1G6NC10_9FIRM</name>